<feature type="compositionally biased region" description="Basic and acidic residues" evidence="11">
    <location>
        <begin position="26"/>
        <end position="38"/>
    </location>
</feature>
<protein>
    <submittedName>
        <fullName evidence="14">Cell division protein FtsH</fullName>
    </submittedName>
</protein>
<keyword evidence="12" id="KW-0472">Membrane</keyword>
<keyword evidence="14" id="KW-0132">Cell division</keyword>
<keyword evidence="12" id="KW-1133">Transmembrane helix</keyword>
<feature type="transmembrane region" description="Helical" evidence="12">
    <location>
        <begin position="81"/>
        <end position="104"/>
    </location>
</feature>
<dbReference type="GO" id="GO:0051301">
    <property type="term" value="P:cell division"/>
    <property type="evidence" value="ECO:0007669"/>
    <property type="project" value="UniProtKB-KW"/>
</dbReference>
<keyword evidence="9" id="KW-0482">Metalloprotease</keyword>
<dbReference type="SUPFAM" id="SSF140990">
    <property type="entry name" value="FtsH protease domain-like"/>
    <property type="match status" value="1"/>
</dbReference>
<dbReference type="GO" id="GO:0005737">
    <property type="term" value="C:cytoplasm"/>
    <property type="evidence" value="ECO:0007669"/>
    <property type="project" value="UniProtKB-ARBA"/>
</dbReference>
<accession>A0A0A0BNR1</accession>
<evidence type="ECO:0000256" key="8">
    <source>
        <dbReference type="ARBA" id="ARBA00022840"/>
    </source>
</evidence>
<dbReference type="PANTHER" id="PTHR23076">
    <property type="entry name" value="METALLOPROTEASE M41 FTSH"/>
    <property type="match status" value="1"/>
</dbReference>
<evidence type="ECO:0000256" key="12">
    <source>
        <dbReference type="SAM" id="Phobius"/>
    </source>
</evidence>
<evidence type="ECO:0000256" key="5">
    <source>
        <dbReference type="ARBA" id="ARBA00022741"/>
    </source>
</evidence>
<evidence type="ECO:0000256" key="1">
    <source>
        <dbReference type="ARBA" id="ARBA00001947"/>
    </source>
</evidence>
<comment type="similarity">
    <text evidence="10">Belongs to the AAA ATPase family.</text>
</comment>
<keyword evidence="12" id="KW-0812">Transmembrane</keyword>
<evidence type="ECO:0000313" key="14">
    <source>
        <dbReference type="EMBL" id="KGM09601.1"/>
    </source>
</evidence>
<dbReference type="Gene3D" id="3.40.50.300">
    <property type="entry name" value="P-loop containing nucleotide triphosphate hydrolases"/>
    <property type="match status" value="1"/>
</dbReference>
<dbReference type="InterPro" id="IPR003593">
    <property type="entry name" value="AAA+_ATPase"/>
</dbReference>
<dbReference type="GO" id="GO:0046872">
    <property type="term" value="F:metal ion binding"/>
    <property type="evidence" value="ECO:0007669"/>
    <property type="project" value="UniProtKB-KW"/>
</dbReference>
<keyword evidence="7" id="KW-0862">Zinc</keyword>
<evidence type="ECO:0000256" key="7">
    <source>
        <dbReference type="ARBA" id="ARBA00022833"/>
    </source>
</evidence>
<name>A0A0A0BNR1_9CELL</name>
<keyword evidence="14" id="KW-0131">Cell cycle</keyword>
<gene>
    <name evidence="14" type="ORF">N869_06465</name>
</gene>
<sequence length="665" mass="70144">MSFVSPRKSPALAPSVTAPPRPAPLRPERTAPEHEHEPLTPVLDPDDRVAGPTPSPEQADDTAPPARRGPRWSPGRPGGRTLLVVGGMLALGAVLAVLVGPVLVGEKDEPVTASLTEALAMVEAGTVTEALVDDRSRSLDLTVEDGAAVRAEFPAAYAGDLTATLLEAGVEVSAVPPREMSPTQQLLVRLGVVALVVAVLIGVVHGSRTRGVLGRRRKALAAGEVPQVTFADVAGVDEAVDQLREMVQFLREPERFEAVGATRPRGALLVGPPGTGKTLLARAVAGEAEVPFFALAGSDFVETYVGVGARRVRDLFAQARKAERAIIFIDEIDAVGRARSSNHTSNSDGERENTLISLLNEMDGFAGSHVIVLAATNRADTLDPALTRPGRLDRQVQVPNPDRRGRTLILQVHARSKPVADDVDLVQIARQTPGMSGADLSQVVNEACMEAARQGRTTVDAACFQAAVATVAMGRARTSALITDFDREVTAWHEAGHTLAAALLPDADDPVSVTIVPRGPAGGVTWMSGNDDVFLPRRKARAQLVVALAGRAAEERLLDGEHTQGASSDLHSATNLATAMVTRYGMTDFGYAHVDDETLRLGGAVAAEAHARVDTLLREAHTQATSLLEAHHPLLEAMAAALMVEETLSAGRVQQIIAEFEASPA</sequence>
<keyword evidence="4" id="KW-0479">Metal-binding</keyword>
<proteinExistence type="inferred from homology"/>
<evidence type="ECO:0000259" key="13">
    <source>
        <dbReference type="SMART" id="SM00382"/>
    </source>
</evidence>
<dbReference type="PROSITE" id="PS00674">
    <property type="entry name" value="AAA"/>
    <property type="match status" value="1"/>
</dbReference>
<dbReference type="Pfam" id="PF17862">
    <property type="entry name" value="AAA_lid_3"/>
    <property type="match status" value="1"/>
</dbReference>
<dbReference type="InterPro" id="IPR003959">
    <property type="entry name" value="ATPase_AAA_core"/>
</dbReference>
<keyword evidence="8 10" id="KW-0067">ATP-binding</keyword>
<dbReference type="GO" id="GO:0004222">
    <property type="term" value="F:metalloendopeptidase activity"/>
    <property type="evidence" value="ECO:0007669"/>
    <property type="project" value="InterPro"/>
</dbReference>
<evidence type="ECO:0000256" key="2">
    <source>
        <dbReference type="ARBA" id="ARBA00010044"/>
    </source>
</evidence>
<feature type="domain" description="AAA+ ATPase" evidence="13">
    <location>
        <begin position="263"/>
        <end position="402"/>
    </location>
</feature>
<dbReference type="Gene3D" id="1.20.58.760">
    <property type="entry name" value="Peptidase M41"/>
    <property type="match status" value="1"/>
</dbReference>
<dbReference type="InterPro" id="IPR000642">
    <property type="entry name" value="Peptidase_M41"/>
</dbReference>
<evidence type="ECO:0000256" key="3">
    <source>
        <dbReference type="ARBA" id="ARBA00022670"/>
    </source>
</evidence>
<evidence type="ECO:0000256" key="11">
    <source>
        <dbReference type="SAM" id="MobiDB-lite"/>
    </source>
</evidence>
<dbReference type="FunFam" id="3.40.50.300:FF:000352">
    <property type="entry name" value="ATP-dependent zinc metalloprotease FTSH 7, chloroplastic"/>
    <property type="match status" value="1"/>
</dbReference>
<comment type="caution">
    <text evidence="14">The sequence shown here is derived from an EMBL/GenBank/DDBJ whole genome shotgun (WGS) entry which is preliminary data.</text>
</comment>
<dbReference type="GO" id="GO:0005524">
    <property type="term" value="F:ATP binding"/>
    <property type="evidence" value="ECO:0007669"/>
    <property type="project" value="UniProtKB-KW"/>
</dbReference>
<dbReference type="Pfam" id="PF01434">
    <property type="entry name" value="Peptidase_M41"/>
    <property type="match status" value="1"/>
</dbReference>
<dbReference type="InterPro" id="IPR041569">
    <property type="entry name" value="AAA_lid_3"/>
</dbReference>
<evidence type="ECO:0000256" key="9">
    <source>
        <dbReference type="ARBA" id="ARBA00023049"/>
    </source>
</evidence>
<keyword evidence="15" id="KW-1185">Reference proteome</keyword>
<organism evidence="14 15">
    <name type="scientific">Cellulomonas bogoriensis 69B4 = DSM 16987</name>
    <dbReference type="NCBI Taxonomy" id="1386082"/>
    <lineage>
        <taxon>Bacteria</taxon>
        <taxon>Bacillati</taxon>
        <taxon>Actinomycetota</taxon>
        <taxon>Actinomycetes</taxon>
        <taxon>Micrococcales</taxon>
        <taxon>Cellulomonadaceae</taxon>
        <taxon>Cellulomonas</taxon>
    </lineage>
</organism>
<dbReference type="GO" id="GO:0016887">
    <property type="term" value="F:ATP hydrolysis activity"/>
    <property type="evidence" value="ECO:0007669"/>
    <property type="project" value="InterPro"/>
</dbReference>
<dbReference type="InterPro" id="IPR037219">
    <property type="entry name" value="Peptidase_M41-like"/>
</dbReference>
<dbReference type="GO" id="GO:0006508">
    <property type="term" value="P:proteolysis"/>
    <property type="evidence" value="ECO:0007669"/>
    <property type="project" value="UniProtKB-KW"/>
</dbReference>
<dbReference type="EMBL" id="AXCZ01000180">
    <property type="protein sequence ID" value="KGM09601.1"/>
    <property type="molecule type" value="Genomic_DNA"/>
</dbReference>
<evidence type="ECO:0000256" key="4">
    <source>
        <dbReference type="ARBA" id="ARBA00022723"/>
    </source>
</evidence>
<dbReference type="InterPro" id="IPR003960">
    <property type="entry name" value="ATPase_AAA_CS"/>
</dbReference>
<evidence type="ECO:0000313" key="15">
    <source>
        <dbReference type="Proteomes" id="UP000054314"/>
    </source>
</evidence>
<keyword evidence="3" id="KW-0645">Protease</keyword>
<dbReference type="PANTHER" id="PTHR23076:SF97">
    <property type="entry name" value="ATP-DEPENDENT ZINC METALLOPROTEASE YME1L1"/>
    <property type="match status" value="1"/>
</dbReference>
<comment type="similarity">
    <text evidence="2">In the C-terminal section; belongs to the peptidase M41 family.</text>
</comment>
<dbReference type="GO" id="GO:0030163">
    <property type="term" value="P:protein catabolic process"/>
    <property type="evidence" value="ECO:0007669"/>
    <property type="project" value="TreeGrafter"/>
</dbReference>
<reference evidence="14 15" key="1">
    <citation type="submission" date="2013-08" db="EMBL/GenBank/DDBJ databases">
        <title>Genome sequencing of Cellulomonas bogoriensis 69B4.</title>
        <authorList>
            <person name="Chen F."/>
            <person name="Li Y."/>
            <person name="Wang G."/>
        </authorList>
    </citation>
    <scope>NUCLEOTIDE SEQUENCE [LARGE SCALE GENOMIC DNA]</scope>
    <source>
        <strain evidence="14 15">69B4</strain>
    </source>
</reference>
<evidence type="ECO:0000256" key="10">
    <source>
        <dbReference type="RuleBase" id="RU003651"/>
    </source>
</evidence>
<dbReference type="Gene3D" id="1.10.8.60">
    <property type="match status" value="1"/>
</dbReference>
<keyword evidence="5 10" id="KW-0547">Nucleotide-binding</keyword>
<comment type="cofactor">
    <cofactor evidence="1">
        <name>Zn(2+)</name>
        <dbReference type="ChEBI" id="CHEBI:29105"/>
    </cofactor>
</comment>
<dbReference type="InterPro" id="IPR027417">
    <property type="entry name" value="P-loop_NTPase"/>
</dbReference>
<feature type="transmembrane region" description="Helical" evidence="12">
    <location>
        <begin position="186"/>
        <end position="207"/>
    </location>
</feature>
<dbReference type="AlphaFoldDB" id="A0A0A0BNR1"/>
<dbReference type="FunFam" id="1.10.8.60:FF:000001">
    <property type="entry name" value="ATP-dependent zinc metalloprotease FtsH"/>
    <property type="match status" value="1"/>
</dbReference>
<dbReference type="Proteomes" id="UP000054314">
    <property type="component" value="Unassembled WGS sequence"/>
</dbReference>
<dbReference type="CDD" id="cd19501">
    <property type="entry name" value="RecA-like_FtsH"/>
    <property type="match status" value="1"/>
</dbReference>
<feature type="region of interest" description="Disordered" evidence="11">
    <location>
        <begin position="1"/>
        <end position="78"/>
    </location>
</feature>
<evidence type="ECO:0000256" key="6">
    <source>
        <dbReference type="ARBA" id="ARBA00022801"/>
    </source>
</evidence>
<dbReference type="GO" id="GO:0004176">
    <property type="term" value="F:ATP-dependent peptidase activity"/>
    <property type="evidence" value="ECO:0007669"/>
    <property type="project" value="InterPro"/>
</dbReference>
<dbReference type="GO" id="GO:0005886">
    <property type="term" value="C:plasma membrane"/>
    <property type="evidence" value="ECO:0007669"/>
    <property type="project" value="TreeGrafter"/>
</dbReference>
<keyword evidence="6" id="KW-0378">Hydrolase</keyword>
<dbReference type="SMART" id="SM00382">
    <property type="entry name" value="AAA"/>
    <property type="match status" value="1"/>
</dbReference>
<dbReference type="SUPFAM" id="SSF52540">
    <property type="entry name" value="P-loop containing nucleoside triphosphate hydrolases"/>
    <property type="match status" value="1"/>
</dbReference>
<dbReference type="Pfam" id="PF00004">
    <property type="entry name" value="AAA"/>
    <property type="match status" value="1"/>
</dbReference>